<sequence length="928" mass="103888">MISVGINPSQAQKLPLDPQLTTGKLANGFTYYVRKNISHKKRVIMYLANKSGSILEKDSQRGLAHFIEHMSFNGTKHFPLSSLVDFLEKAGVRFGADLNAYTSFDETVYQLPLPLDKPGMLVSGLQVLRDWAQEATLDQSEIDKERGVILEEKRQRSGLQQRIQMQTFPFLVNHSKYADREPIGTEEVLKNFNYEDIHSFYRDWYRPDLQAIIVVGDIDVKETVEKIKSMFSDLKVGDSPKERTHYAIELSGKNQFFTVTDDEAPGTNMQITIKFPHKNLITHADYLELVKRNLFNLLLSNRLRSISQKNAGSYLFASAGLNALISNVDAFSILLSVKPGTLEKGFGALWSEINKIKTIGFDNSELETAKSGYLAQLQAMVSLGDKKESALYAQEYVRLFAQDEASPGQDKEAQLAEAYLATISLAHMTQMARTYITDTNRDVFIVAPTSAKSSLPDENDLNNWFSKFGTSISSSKDVKADIPAHNHDVPLLAAIPDKGKIISTTKIKDLDLTEYRLSNGVRVLVKPTEFRNDEINFVAFSPGGSSLYSDRDFRAAEFSATMAISSGAGDFSADLLREKLIGKQISVYPYLSERNEGISGTSNGRDLEIALQLTHLYFTKPRIDTAAFNTIINRSKAAIASQVNSGEKIFSDSLNALLSSNHLRRKQITIEEINQIDPQKVYQIYKERFGNAANFTFIFVGNIDPEKLKPLIERYIGSLPTKNKTEKTRNLGVEIPRGVIKKTINSGSADKSLVQLTFSGDNPGSAENNLELRAIKFVLGIRMNQRLREKESGVYSPQVGLNLGRKETPRFTLSIQFSCAPANVDKLINAALEEISLLKTNGIPKDDLDKFKAEEKVFYKNQISSNAFWLAYLSGQIQQDEPFSEILNYNSLLDALTTEKLTESFNKYVDGKNLIQFVLKPQIDAAKK</sequence>
<dbReference type="PANTHER" id="PTHR43690:SF34">
    <property type="entry name" value="ZINC PROTEASE PQQL-LIKE"/>
    <property type="match status" value="1"/>
</dbReference>
<feature type="domain" description="Peptidase M16 N-terminal" evidence="9">
    <location>
        <begin position="39"/>
        <end position="153"/>
    </location>
</feature>
<evidence type="ECO:0000256" key="3">
    <source>
        <dbReference type="ARBA" id="ARBA00022670"/>
    </source>
</evidence>
<evidence type="ECO:0000259" key="10">
    <source>
        <dbReference type="Pfam" id="PF05193"/>
    </source>
</evidence>
<comment type="caution">
    <text evidence="11">The sequence shown here is derived from an EMBL/GenBank/DDBJ whole genome shotgun (WGS) entry which is preliminary data.</text>
</comment>
<proteinExistence type="inferred from homology"/>
<evidence type="ECO:0000313" key="12">
    <source>
        <dbReference type="Proteomes" id="UP001595792"/>
    </source>
</evidence>
<evidence type="ECO:0000256" key="8">
    <source>
        <dbReference type="RuleBase" id="RU004447"/>
    </source>
</evidence>
<evidence type="ECO:0000256" key="7">
    <source>
        <dbReference type="ARBA" id="ARBA00023049"/>
    </source>
</evidence>
<gene>
    <name evidence="11" type="ORF">ACFOUY_08805</name>
</gene>
<feature type="domain" description="Peptidase M16 C-terminal" evidence="10">
    <location>
        <begin position="676"/>
        <end position="853"/>
    </location>
</feature>
<dbReference type="PANTHER" id="PTHR43690">
    <property type="entry name" value="NARDILYSIN"/>
    <property type="match status" value="1"/>
</dbReference>
<reference evidence="12" key="1">
    <citation type="journal article" date="2019" name="Int. J. Syst. Evol. Microbiol.">
        <title>The Global Catalogue of Microorganisms (GCM) 10K type strain sequencing project: providing services to taxonomists for standard genome sequencing and annotation.</title>
        <authorList>
            <consortium name="The Broad Institute Genomics Platform"/>
            <consortium name="The Broad Institute Genome Sequencing Center for Infectious Disease"/>
            <person name="Wu L."/>
            <person name="Ma J."/>
        </authorList>
    </citation>
    <scope>NUCLEOTIDE SEQUENCE [LARGE SCALE GENOMIC DNA]</scope>
    <source>
        <strain evidence="12">CCM 8689</strain>
    </source>
</reference>
<keyword evidence="3" id="KW-0645">Protease</keyword>
<keyword evidence="12" id="KW-1185">Reference proteome</keyword>
<dbReference type="Gene3D" id="3.30.830.10">
    <property type="entry name" value="Metalloenzyme, LuxS/M16 peptidase-like"/>
    <property type="match status" value="4"/>
</dbReference>
<evidence type="ECO:0000256" key="6">
    <source>
        <dbReference type="ARBA" id="ARBA00022833"/>
    </source>
</evidence>
<evidence type="ECO:0000256" key="2">
    <source>
        <dbReference type="ARBA" id="ARBA00007261"/>
    </source>
</evidence>
<keyword evidence="7" id="KW-0482">Metalloprotease</keyword>
<dbReference type="RefSeq" id="WP_379001818.1">
    <property type="nucleotide sequence ID" value="NZ_JBHRXC010000016.1"/>
</dbReference>
<dbReference type="Pfam" id="PF00675">
    <property type="entry name" value="Peptidase_M16"/>
    <property type="match status" value="1"/>
</dbReference>
<dbReference type="Proteomes" id="UP001595792">
    <property type="component" value="Unassembled WGS sequence"/>
</dbReference>
<evidence type="ECO:0000256" key="5">
    <source>
        <dbReference type="ARBA" id="ARBA00022801"/>
    </source>
</evidence>
<dbReference type="InterPro" id="IPR011249">
    <property type="entry name" value="Metalloenz_LuxS/M16"/>
</dbReference>
<evidence type="ECO:0000256" key="1">
    <source>
        <dbReference type="ARBA" id="ARBA00001947"/>
    </source>
</evidence>
<evidence type="ECO:0000259" key="9">
    <source>
        <dbReference type="Pfam" id="PF00675"/>
    </source>
</evidence>
<keyword evidence="6" id="KW-0862">Zinc</keyword>
<name>A0ABV8NLV0_9SPHI</name>
<evidence type="ECO:0000313" key="11">
    <source>
        <dbReference type="EMBL" id="MFC4196795.1"/>
    </source>
</evidence>
<keyword evidence="4" id="KW-0479">Metal-binding</keyword>
<accession>A0ABV8NLV0</accession>
<dbReference type="InterPro" id="IPR011765">
    <property type="entry name" value="Pept_M16_N"/>
</dbReference>
<dbReference type="InterPro" id="IPR001431">
    <property type="entry name" value="Pept_M16_Zn_BS"/>
</dbReference>
<dbReference type="EMBL" id="JBHSBY010000038">
    <property type="protein sequence ID" value="MFC4196795.1"/>
    <property type="molecule type" value="Genomic_DNA"/>
</dbReference>
<keyword evidence="5" id="KW-0378">Hydrolase</keyword>
<dbReference type="Pfam" id="PF05193">
    <property type="entry name" value="Peptidase_M16_C"/>
    <property type="match status" value="2"/>
</dbReference>
<protein>
    <submittedName>
        <fullName evidence="11">M16 family metallopeptidase</fullName>
    </submittedName>
</protein>
<evidence type="ECO:0000256" key="4">
    <source>
        <dbReference type="ARBA" id="ARBA00022723"/>
    </source>
</evidence>
<dbReference type="InterPro" id="IPR050626">
    <property type="entry name" value="Peptidase_M16"/>
</dbReference>
<dbReference type="InterPro" id="IPR007863">
    <property type="entry name" value="Peptidase_M16_C"/>
</dbReference>
<comment type="similarity">
    <text evidence="2 8">Belongs to the peptidase M16 family.</text>
</comment>
<comment type="cofactor">
    <cofactor evidence="1">
        <name>Zn(2+)</name>
        <dbReference type="ChEBI" id="CHEBI:29105"/>
    </cofactor>
</comment>
<organism evidence="11 12">
    <name type="scientific">Pedobacter jamesrossensis</name>
    <dbReference type="NCBI Taxonomy" id="1908238"/>
    <lineage>
        <taxon>Bacteria</taxon>
        <taxon>Pseudomonadati</taxon>
        <taxon>Bacteroidota</taxon>
        <taxon>Sphingobacteriia</taxon>
        <taxon>Sphingobacteriales</taxon>
        <taxon>Sphingobacteriaceae</taxon>
        <taxon>Pedobacter</taxon>
    </lineage>
</organism>
<dbReference type="PROSITE" id="PS00143">
    <property type="entry name" value="INSULINASE"/>
    <property type="match status" value="1"/>
</dbReference>
<dbReference type="SUPFAM" id="SSF63411">
    <property type="entry name" value="LuxS/MPP-like metallohydrolase"/>
    <property type="match status" value="4"/>
</dbReference>
<feature type="domain" description="Peptidase M16 C-terminal" evidence="10">
    <location>
        <begin position="191"/>
        <end position="372"/>
    </location>
</feature>